<dbReference type="Gene3D" id="2.60.120.560">
    <property type="entry name" value="Exo-inulinase, domain 1"/>
    <property type="match status" value="1"/>
</dbReference>
<accession>A0ABX1VAW0</accession>
<comment type="caution">
    <text evidence="2">The sequence shown here is derived from an EMBL/GenBank/DDBJ whole genome shotgun (WGS) entry which is preliminary data.</text>
</comment>
<evidence type="ECO:0000313" key="3">
    <source>
        <dbReference type="Proteomes" id="UP000609651"/>
    </source>
</evidence>
<dbReference type="RefSeq" id="WP_171184555.1">
    <property type="nucleotide sequence ID" value="NZ_WTPX01000022.1"/>
</dbReference>
<sequence>MSAAFTLVLLCAPGFADHHEGDAKAGEPIVLFDGKSLDGWTAVLADDTDPKTVWSVEDGLLRCTGRPKGYIKTDRQFKNYSLSVKWRWTGKPGNNGVLVHATTPNALNVWPMCQEVQLMNGNAGDFWVIGSEIKIPLEGVPGYEKMVQGRRHLNFVDGAENPVGEWNEMTVICRDATITVLVNGKLVNYGFDSTVTEGSVCLQSEGAPIEYKDIVLTPLAD</sequence>
<reference evidence="2 3" key="1">
    <citation type="journal article" date="2020" name="Syst. Appl. Microbiol.">
        <title>Alienimonas chondri sp. nov., a novel planctomycete isolated from the biofilm of the red alga Chondrus crispus.</title>
        <authorList>
            <person name="Vitorino I."/>
            <person name="Albuquerque L."/>
            <person name="Wiegand S."/>
            <person name="Kallscheuer N."/>
            <person name="da Costa M.S."/>
            <person name="Lobo-da-Cunha A."/>
            <person name="Jogler C."/>
            <person name="Lage O.M."/>
        </authorList>
    </citation>
    <scope>NUCLEOTIDE SEQUENCE [LARGE SCALE GENOMIC DNA]</scope>
    <source>
        <strain evidence="2 3">LzC2</strain>
    </source>
</reference>
<feature type="domain" description="3-keto-alpha-glucoside-1,2-lyase/3-keto-2-hydroxy-glucal hydratase" evidence="1">
    <location>
        <begin position="28"/>
        <end position="216"/>
    </location>
</feature>
<evidence type="ECO:0000259" key="1">
    <source>
        <dbReference type="Pfam" id="PF06439"/>
    </source>
</evidence>
<protein>
    <recommendedName>
        <fullName evidence="1">3-keto-alpha-glucoside-1,2-lyase/3-keto-2-hydroxy-glucal hydratase domain-containing protein</fullName>
    </recommendedName>
</protein>
<dbReference type="Pfam" id="PF06439">
    <property type="entry name" value="3keto-disac_hyd"/>
    <property type="match status" value="1"/>
</dbReference>
<evidence type="ECO:0000313" key="2">
    <source>
        <dbReference type="EMBL" id="NNJ25012.1"/>
    </source>
</evidence>
<gene>
    <name evidence="2" type="ORF">LzC2_10740</name>
</gene>
<dbReference type="EMBL" id="WTPX01000022">
    <property type="protein sequence ID" value="NNJ25012.1"/>
    <property type="molecule type" value="Genomic_DNA"/>
</dbReference>
<dbReference type="Proteomes" id="UP000609651">
    <property type="component" value="Unassembled WGS sequence"/>
</dbReference>
<keyword evidence="3" id="KW-1185">Reference proteome</keyword>
<name>A0ABX1VAW0_9PLAN</name>
<dbReference type="InterPro" id="IPR010496">
    <property type="entry name" value="AL/BT2_dom"/>
</dbReference>
<organism evidence="2 3">
    <name type="scientific">Alienimonas chondri</name>
    <dbReference type="NCBI Taxonomy" id="2681879"/>
    <lineage>
        <taxon>Bacteria</taxon>
        <taxon>Pseudomonadati</taxon>
        <taxon>Planctomycetota</taxon>
        <taxon>Planctomycetia</taxon>
        <taxon>Planctomycetales</taxon>
        <taxon>Planctomycetaceae</taxon>
        <taxon>Alienimonas</taxon>
    </lineage>
</organism>
<proteinExistence type="predicted"/>